<dbReference type="EMBL" id="JBHTKN010000021">
    <property type="protein sequence ID" value="MFD1044073.1"/>
    <property type="molecule type" value="Genomic_DNA"/>
</dbReference>
<dbReference type="PANTHER" id="PTHR22953:SF153">
    <property type="entry name" value="PURPLE ACID PHOSPHATASE"/>
    <property type="match status" value="1"/>
</dbReference>
<dbReference type="RefSeq" id="WP_162378552.1">
    <property type="nucleotide sequence ID" value="NZ_JBHTKN010000021.1"/>
</dbReference>
<dbReference type="Gene3D" id="3.60.21.10">
    <property type="match status" value="1"/>
</dbReference>
<evidence type="ECO:0000313" key="5">
    <source>
        <dbReference type="EMBL" id="MFD1044073.1"/>
    </source>
</evidence>
<protein>
    <submittedName>
        <fullName evidence="5">Metallophosphoesterase</fullName>
    </submittedName>
</protein>
<dbReference type="InterPro" id="IPR004843">
    <property type="entry name" value="Calcineurin-like_PHP"/>
</dbReference>
<evidence type="ECO:0000256" key="2">
    <source>
        <dbReference type="SAM" id="SignalP"/>
    </source>
</evidence>
<reference evidence="6" key="1">
    <citation type="journal article" date="2019" name="Int. J. Syst. Evol. Microbiol.">
        <title>The Global Catalogue of Microorganisms (GCM) 10K type strain sequencing project: providing services to taxonomists for standard genome sequencing and annotation.</title>
        <authorList>
            <consortium name="The Broad Institute Genomics Platform"/>
            <consortium name="The Broad Institute Genome Sequencing Center for Infectious Disease"/>
            <person name="Wu L."/>
            <person name="Ma J."/>
        </authorList>
    </citation>
    <scope>NUCLEOTIDE SEQUENCE [LARGE SCALE GENOMIC DNA]</scope>
    <source>
        <strain evidence="6">CCUG 55854</strain>
    </source>
</reference>
<evidence type="ECO:0000259" key="4">
    <source>
        <dbReference type="Pfam" id="PF16656"/>
    </source>
</evidence>
<sequence length="455" mass="50054">MPLRALFGLLLCAGCAPLSAQDATRAPEPNTRVPAGVVRYAPSVFPDRIVLSPAQDAAHGFAVAWRTDATVAAPVLEIVTAGDSPDMGTPRQVRASSRELRTENGIARHHRADVDGLLADTLYAWRVQGGGTWSAWHHARTAPAPGAPLALLYFGDTQNKNVSLTTRVVREAMRHAPDARLALFAGDLVSGGDGEDDNEWGEWFEANESLPTSMAVAPAPGNHEYFEEFEDTPRERRVLGAHWPLQFALPGNGAPGAERTSYWFDYQDVRVAVIDGTSALDLGTAQAQARWLDGVLAASPHRWNIVVTHQPFYSPRAGRDNALLRKHLLPVIRRHAVDLVLQGHDHVYGRRLPGEAPTPVFVVSVAGAKQYRLSEQAQRTMRPVAEDTQLFQVVRIDGAHLRYEARTATGRLYDAFELRDDGSAKSLVDLPEGRIDERRCERAKTLKGRADRCWE</sequence>
<dbReference type="InterPro" id="IPR015914">
    <property type="entry name" value="PAPs_N"/>
</dbReference>
<feature type="domain" description="Purple acid phosphatase N-terminal" evidence="4">
    <location>
        <begin position="46"/>
        <end position="141"/>
    </location>
</feature>
<dbReference type="SUPFAM" id="SSF56300">
    <property type="entry name" value="Metallo-dependent phosphatases"/>
    <property type="match status" value="1"/>
</dbReference>
<comment type="caution">
    <text evidence="5">The sequence shown here is derived from an EMBL/GenBank/DDBJ whole genome shotgun (WGS) entry which is preliminary data.</text>
</comment>
<dbReference type="Pfam" id="PF00149">
    <property type="entry name" value="Metallophos"/>
    <property type="match status" value="1"/>
</dbReference>
<feature type="chain" id="PRO_5046872761" evidence="2">
    <location>
        <begin position="21"/>
        <end position="455"/>
    </location>
</feature>
<dbReference type="Gene3D" id="2.60.40.380">
    <property type="entry name" value="Purple acid phosphatase-like, N-terminal"/>
    <property type="match status" value="1"/>
</dbReference>
<keyword evidence="6" id="KW-1185">Reference proteome</keyword>
<dbReference type="PANTHER" id="PTHR22953">
    <property type="entry name" value="ACID PHOSPHATASE RELATED"/>
    <property type="match status" value="1"/>
</dbReference>
<dbReference type="Proteomes" id="UP001597033">
    <property type="component" value="Unassembled WGS sequence"/>
</dbReference>
<name>A0ABW3M0N0_9GAMM</name>
<dbReference type="InterPro" id="IPR029052">
    <property type="entry name" value="Metallo-depent_PP-like"/>
</dbReference>
<accession>A0ABW3M0N0</accession>
<dbReference type="InterPro" id="IPR008963">
    <property type="entry name" value="Purple_acid_Pase-like_N"/>
</dbReference>
<dbReference type="Pfam" id="PF16656">
    <property type="entry name" value="Pur_ac_phosph_N"/>
    <property type="match status" value="1"/>
</dbReference>
<proteinExistence type="predicted"/>
<dbReference type="SUPFAM" id="SSF49363">
    <property type="entry name" value="Purple acid phosphatase, N-terminal domain"/>
    <property type="match status" value="1"/>
</dbReference>
<organism evidence="5 6">
    <name type="scientific">Pseudoxanthomonas kaohsiungensis</name>
    <dbReference type="NCBI Taxonomy" id="283923"/>
    <lineage>
        <taxon>Bacteria</taxon>
        <taxon>Pseudomonadati</taxon>
        <taxon>Pseudomonadota</taxon>
        <taxon>Gammaproteobacteria</taxon>
        <taxon>Lysobacterales</taxon>
        <taxon>Lysobacteraceae</taxon>
        <taxon>Pseudoxanthomonas</taxon>
    </lineage>
</organism>
<evidence type="ECO:0000256" key="1">
    <source>
        <dbReference type="ARBA" id="ARBA00022729"/>
    </source>
</evidence>
<evidence type="ECO:0000259" key="3">
    <source>
        <dbReference type="Pfam" id="PF00149"/>
    </source>
</evidence>
<feature type="domain" description="Calcineurin-like phosphoesterase" evidence="3">
    <location>
        <begin position="152"/>
        <end position="348"/>
    </location>
</feature>
<keyword evidence="1 2" id="KW-0732">Signal</keyword>
<dbReference type="InterPro" id="IPR039331">
    <property type="entry name" value="PAPs-like"/>
</dbReference>
<evidence type="ECO:0000313" key="6">
    <source>
        <dbReference type="Proteomes" id="UP001597033"/>
    </source>
</evidence>
<gene>
    <name evidence="5" type="ORF">ACFQ2N_17140</name>
</gene>
<feature type="signal peptide" evidence="2">
    <location>
        <begin position="1"/>
        <end position="20"/>
    </location>
</feature>